<sequence length="319" mass="36398">MSDDPFDCFGSDSEGEEEVAIEQSENLSNTKTDKREKSCGVLSFHPNTEQSLLMHVQNAMNDFDKDTQEILPCERVLSEIDWFCSQRHWMMHVGPEKGAIIQKTLKETIETFQESDRAEFLAVECGTYCGYGSIFLASLLKKWALENENEPLCNFHLFTVEINPEYANVARKLIALAQVDDLVTVVENELLMDGSTANIAELIKSSFQEKYQREFVDECDRLDFVMIDHDKDSYLSDLKRLETSRLISAGTVVAADNVLFASIINYIEYMQNLQKEGMVKTFTAEASVEYFSPDLDADHDEQFFRDGVEITTYLCNPII</sequence>
<dbReference type="Proteomes" id="UP001054902">
    <property type="component" value="Unassembled WGS sequence"/>
</dbReference>
<dbReference type="GO" id="GO:0016206">
    <property type="term" value="F:catechol O-methyltransferase activity"/>
    <property type="evidence" value="ECO:0007669"/>
    <property type="project" value="UniProtKB-EC"/>
</dbReference>
<evidence type="ECO:0000256" key="1">
    <source>
        <dbReference type="ARBA" id="ARBA00012880"/>
    </source>
</evidence>
<dbReference type="InterPro" id="IPR002935">
    <property type="entry name" value="SAM_O-MeTrfase"/>
</dbReference>
<dbReference type="Pfam" id="PF13578">
    <property type="entry name" value="Methyltransf_24"/>
    <property type="match status" value="1"/>
</dbReference>
<organism evidence="8 9">
    <name type="scientific">Chaetoceros tenuissimus</name>
    <dbReference type="NCBI Taxonomy" id="426638"/>
    <lineage>
        <taxon>Eukaryota</taxon>
        <taxon>Sar</taxon>
        <taxon>Stramenopiles</taxon>
        <taxon>Ochrophyta</taxon>
        <taxon>Bacillariophyta</taxon>
        <taxon>Coscinodiscophyceae</taxon>
        <taxon>Chaetocerotophycidae</taxon>
        <taxon>Chaetocerotales</taxon>
        <taxon>Chaetocerotaceae</taxon>
        <taxon>Chaetoceros</taxon>
    </lineage>
</organism>
<dbReference type="AlphaFoldDB" id="A0AAD3CJV2"/>
<dbReference type="GO" id="GO:0032259">
    <property type="term" value="P:methylation"/>
    <property type="evidence" value="ECO:0007669"/>
    <property type="project" value="UniProtKB-KW"/>
</dbReference>
<dbReference type="PROSITE" id="PS51682">
    <property type="entry name" value="SAM_OMT_I"/>
    <property type="match status" value="1"/>
</dbReference>
<keyword evidence="4" id="KW-0949">S-adenosyl-L-methionine</keyword>
<keyword evidence="2" id="KW-0489">Methyltransferase</keyword>
<dbReference type="InterPro" id="IPR029063">
    <property type="entry name" value="SAM-dependent_MTases_sf"/>
</dbReference>
<name>A0AAD3CJV2_9STRA</name>
<evidence type="ECO:0000256" key="4">
    <source>
        <dbReference type="ARBA" id="ARBA00022691"/>
    </source>
</evidence>
<comment type="similarity">
    <text evidence="6">Belongs to the class I-like SAM-binding methyltransferase superfamily. Cation-dependent O-methyltransferase family.</text>
</comment>
<evidence type="ECO:0000313" key="9">
    <source>
        <dbReference type="Proteomes" id="UP001054902"/>
    </source>
</evidence>
<evidence type="ECO:0000256" key="7">
    <source>
        <dbReference type="SAM" id="MobiDB-lite"/>
    </source>
</evidence>
<protein>
    <recommendedName>
        <fullName evidence="1">catechol O-methyltransferase</fullName>
        <ecNumber evidence="1">2.1.1.6</ecNumber>
    </recommendedName>
</protein>
<dbReference type="Gene3D" id="3.40.50.150">
    <property type="entry name" value="Vaccinia Virus protein VP39"/>
    <property type="match status" value="1"/>
</dbReference>
<dbReference type="EMBL" id="BLLK01000023">
    <property type="protein sequence ID" value="GFH47412.1"/>
    <property type="molecule type" value="Genomic_DNA"/>
</dbReference>
<feature type="region of interest" description="Disordered" evidence="7">
    <location>
        <begin position="1"/>
        <end position="34"/>
    </location>
</feature>
<dbReference type="PANTHER" id="PTHR43836">
    <property type="entry name" value="CATECHOL O-METHYLTRANSFERASE 1-RELATED"/>
    <property type="match status" value="1"/>
</dbReference>
<reference evidence="8 9" key="1">
    <citation type="journal article" date="2021" name="Sci. Rep.">
        <title>The genome of the diatom Chaetoceros tenuissimus carries an ancient integrated fragment of an extant virus.</title>
        <authorList>
            <person name="Hongo Y."/>
            <person name="Kimura K."/>
            <person name="Takaki Y."/>
            <person name="Yoshida Y."/>
            <person name="Baba S."/>
            <person name="Kobayashi G."/>
            <person name="Nagasaki K."/>
            <person name="Hano T."/>
            <person name="Tomaru Y."/>
        </authorList>
    </citation>
    <scope>NUCLEOTIDE SEQUENCE [LARGE SCALE GENOMIC DNA]</scope>
    <source>
        <strain evidence="8 9">NIES-3715</strain>
    </source>
</reference>
<evidence type="ECO:0000313" key="8">
    <source>
        <dbReference type="EMBL" id="GFH47412.1"/>
    </source>
</evidence>
<accession>A0AAD3CJV2</accession>
<evidence type="ECO:0000256" key="3">
    <source>
        <dbReference type="ARBA" id="ARBA00022679"/>
    </source>
</evidence>
<keyword evidence="9" id="KW-1185">Reference proteome</keyword>
<evidence type="ECO:0000256" key="2">
    <source>
        <dbReference type="ARBA" id="ARBA00022603"/>
    </source>
</evidence>
<dbReference type="GO" id="GO:0006584">
    <property type="term" value="P:catecholamine metabolic process"/>
    <property type="evidence" value="ECO:0007669"/>
    <property type="project" value="UniProtKB-KW"/>
</dbReference>
<dbReference type="PANTHER" id="PTHR43836:SF2">
    <property type="entry name" value="CATECHOL O-METHYLTRANSFERASE 1-RELATED"/>
    <property type="match status" value="1"/>
</dbReference>
<comment type="caution">
    <text evidence="8">The sequence shown here is derived from an EMBL/GenBank/DDBJ whole genome shotgun (WGS) entry which is preliminary data.</text>
</comment>
<dbReference type="SUPFAM" id="SSF53335">
    <property type="entry name" value="S-adenosyl-L-methionine-dependent methyltransferases"/>
    <property type="match status" value="1"/>
</dbReference>
<gene>
    <name evidence="8" type="ORF">CTEN210_03887</name>
</gene>
<dbReference type="EC" id="2.1.1.6" evidence="1"/>
<proteinExistence type="inferred from homology"/>
<evidence type="ECO:0000256" key="5">
    <source>
        <dbReference type="ARBA" id="ARBA00022939"/>
    </source>
</evidence>
<keyword evidence="5" id="KW-0128">Catecholamine metabolism</keyword>
<keyword evidence="3" id="KW-0808">Transferase</keyword>
<evidence type="ECO:0000256" key="6">
    <source>
        <dbReference type="ARBA" id="ARBA00023453"/>
    </source>
</evidence>